<dbReference type="InterPro" id="IPR006953">
    <property type="entry name" value="Vesicle_Uso1_P115_head"/>
</dbReference>
<sequence length="874" mass="98968">MYSSSSSFSVKSFSSDTTIHNAFRQKTPSKSPRHSITPKRHGKYVKGSKRAPLQTHPTMALFRTFFGGPSNDREEENGAELVETFVERVETCSAPEDRRDALRALRSLAKKYRLAVGTMGLNAYLDILEKDRMNTEAMTLVLDTMSAVLSTEDESSEEDELGERLAEIMLKRAGFIASVLAAIDQFDFGVRRTGVQLLTSLLRHRGPEVQTAVMNQPMGVSKLVDIVHDNREIIRNEAILMLCELSRSNSQIQQLLAYDNLFAVLLDVIETEPLDSIVIEDCLFVILNLLRKNAMNQQLFRENNLISRLGLILHTFLYGHEDQEEEMDTAEWAKQRTANVIFLLQIIRALVSTENTSQNVHAAQKVLYQSKILAELCRILLSEVGSSVEILTESVIVVAEAIRGNYTNQEYFANTALAAPENNSQQPRSSLLVLLISMTTEKQPFKLRCAVFYCFLSYLFDNEFGKTKIIETLLPQSGQKEESFTTGGLICQAVSSSEALQVWFGSTVLLHCLYQVDHLSEQLLRVQLTVANGEPALSLISHVSQLVVSMGNRRPQMRAGLLIKEENLQYLTTNIVDECGEGSESEQQALRGLLAFVLLACLKNLEDKDARTSMEALIERRVGKEVVLSALEGLSRTEQFVKAAQKPQPIAKLGQELFLDFYFVKLFKSLEGTLIKQLRPNGDFNGTTNNDSIIQSFKELIKRQDEEIAILKADAKRTNLEVEKLKNNEKYEKEVEDLREKLEKNCGIHVQVETLNSQLAEAQRLTQQWFAEAERYKQWAAQWQNYQLGQLPNGAEVGIGQLQQQIGELEQQLGFGYQAFEQQSQTILYYTTENAQLKESLQKTENLLAEANRKLEEQSQKPTFKWCHRKWKTC</sequence>
<dbReference type="InterPro" id="IPR041209">
    <property type="entry name" value="P115_Arm_rpt"/>
</dbReference>
<dbReference type="InterPro" id="IPR011989">
    <property type="entry name" value="ARM-like"/>
</dbReference>
<dbReference type="EMBL" id="CANHGI010000004">
    <property type="protein sequence ID" value="CAI5449857.1"/>
    <property type="molecule type" value="Genomic_DNA"/>
</dbReference>
<dbReference type="GO" id="GO:0045056">
    <property type="term" value="P:transcytosis"/>
    <property type="evidence" value="ECO:0007669"/>
    <property type="project" value="TreeGrafter"/>
</dbReference>
<keyword evidence="8" id="KW-1185">Reference proteome</keyword>
<accession>A0A9P1ITG1</accession>
<feature type="region of interest" description="Disordered" evidence="5">
    <location>
        <begin position="19"/>
        <end position="50"/>
    </location>
</feature>
<organism evidence="7 8">
    <name type="scientific">Caenorhabditis angaria</name>
    <dbReference type="NCBI Taxonomy" id="860376"/>
    <lineage>
        <taxon>Eukaryota</taxon>
        <taxon>Metazoa</taxon>
        <taxon>Ecdysozoa</taxon>
        <taxon>Nematoda</taxon>
        <taxon>Chromadorea</taxon>
        <taxon>Rhabditida</taxon>
        <taxon>Rhabditina</taxon>
        <taxon>Rhabditomorpha</taxon>
        <taxon>Rhabditoidea</taxon>
        <taxon>Rhabditidae</taxon>
        <taxon>Peloderinae</taxon>
        <taxon>Caenorhabditis</taxon>
    </lineage>
</organism>
<comment type="subcellular location">
    <subcellularLocation>
        <location evidence="1">Golgi apparatus</location>
    </subcellularLocation>
</comment>
<dbReference type="PANTHER" id="PTHR10013">
    <property type="entry name" value="GENERAL VESICULAR TRANSPORT FACTOR P115"/>
    <property type="match status" value="1"/>
</dbReference>
<feature type="domain" description="Vesicle tethering protein Uso1/P115-like head" evidence="6">
    <location>
        <begin position="405"/>
        <end position="562"/>
    </location>
</feature>
<evidence type="ECO:0000256" key="2">
    <source>
        <dbReference type="ARBA" id="ARBA00023034"/>
    </source>
</evidence>
<dbReference type="OrthoDB" id="198977at2759"/>
<dbReference type="SUPFAM" id="SSF48371">
    <property type="entry name" value="ARM repeat"/>
    <property type="match status" value="2"/>
</dbReference>
<evidence type="ECO:0000259" key="6">
    <source>
        <dbReference type="Pfam" id="PF04869"/>
    </source>
</evidence>
<reference evidence="7" key="1">
    <citation type="submission" date="2022-11" db="EMBL/GenBank/DDBJ databases">
        <authorList>
            <person name="Kikuchi T."/>
        </authorList>
    </citation>
    <scope>NUCLEOTIDE SEQUENCE</scope>
    <source>
        <strain evidence="7">PS1010</strain>
    </source>
</reference>
<dbReference type="PANTHER" id="PTHR10013:SF0">
    <property type="entry name" value="GENERAL VESICULAR TRANSPORT FACTOR P115"/>
    <property type="match status" value="1"/>
</dbReference>
<dbReference type="Pfam" id="PF04869">
    <property type="entry name" value="Uso1_p115_head"/>
    <property type="match status" value="1"/>
</dbReference>
<dbReference type="Proteomes" id="UP001152747">
    <property type="component" value="Unassembled WGS sequence"/>
</dbReference>
<dbReference type="GO" id="GO:0048211">
    <property type="term" value="P:Golgi vesicle docking"/>
    <property type="evidence" value="ECO:0007669"/>
    <property type="project" value="TreeGrafter"/>
</dbReference>
<gene>
    <name evidence="7" type="ORF">CAMP_LOCUS12494</name>
</gene>
<feature type="coiled-coil region" evidence="4">
    <location>
        <begin position="834"/>
        <end position="861"/>
    </location>
</feature>
<dbReference type="GO" id="GO:0012507">
    <property type="term" value="C:ER to Golgi transport vesicle membrane"/>
    <property type="evidence" value="ECO:0007669"/>
    <property type="project" value="TreeGrafter"/>
</dbReference>
<dbReference type="AlphaFoldDB" id="A0A9P1ITG1"/>
<evidence type="ECO:0000256" key="4">
    <source>
        <dbReference type="SAM" id="Coils"/>
    </source>
</evidence>
<evidence type="ECO:0000256" key="3">
    <source>
        <dbReference type="ARBA" id="ARBA00023054"/>
    </source>
</evidence>
<evidence type="ECO:0000313" key="8">
    <source>
        <dbReference type="Proteomes" id="UP001152747"/>
    </source>
</evidence>
<dbReference type="GO" id="GO:0006888">
    <property type="term" value="P:endoplasmic reticulum to Golgi vesicle-mediated transport"/>
    <property type="evidence" value="ECO:0007669"/>
    <property type="project" value="TreeGrafter"/>
</dbReference>
<dbReference type="GO" id="GO:0048280">
    <property type="term" value="P:vesicle fusion with Golgi apparatus"/>
    <property type="evidence" value="ECO:0007669"/>
    <property type="project" value="InterPro"/>
</dbReference>
<feature type="compositionally biased region" description="Polar residues" evidence="5">
    <location>
        <begin position="19"/>
        <end position="30"/>
    </location>
</feature>
<dbReference type="GO" id="GO:0000139">
    <property type="term" value="C:Golgi membrane"/>
    <property type="evidence" value="ECO:0007669"/>
    <property type="project" value="InterPro"/>
</dbReference>
<feature type="compositionally biased region" description="Basic residues" evidence="5">
    <location>
        <begin position="31"/>
        <end position="49"/>
    </location>
</feature>
<name>A0A9P1ITG1_9PELO</name>
<feature type="coiled-coil region" evidence="4">
    <location>
        <begin position="694"/>
        <end position="748"/>
    </location>
</feature>
<evidence type="ECO:0000256" key="1">
    <source>
        <dbReference type="ARBA" id="ARBA00004555"/>
    </source>
</evidence>
<dbReference type="Gene3D" id="1.25.10.10">
    <property type="entry name" value="Leucine-rich Repeat Variant"/>
    <property type="match status" value="1"/>
</dbReference>
<dbReference type="GO" id="GO:0005795">
    <property type="term" value="C:Golgi stack"/>
    <property type="evidence" value="ECO:0007669"/>
    <property type="project" value="TreeGrafter"/>
</dbReference>
<evidence type="ECO:0000256" key="5">
    <source>
        <dbReference type="SAM" id="MobiDB-lite"/>
    </source>
</evidence>
<keyword evidence="3 4" id="KW-0175">Coiled coil</keyword>
<dbReference type="GO" id="GO:0006886">
    <property type="term" value="P:intracellular protein transport"/>
    <property type="evidence" value="ECO:0007669"/>
    <property type="project" value="InterPro"/>
</dbReference>
<dbReference type="InterPro" id="IPR016024">
    <property type="entry name" value="ARM-type_fold"/>
</dbReference>
<comment type="caution">
    <text evidence="7">The sequence shown here is derived from an EMBL/GenBank/DDBJ whole genome shotgun (WGS) entry which is preliminary data.</text>
</comment>
<dbReference type="InterPro" id="IPR024095">
    <property type="entry name" value="Vesicle_P115"/>
</dbReference>
<proteinExistence type="predicted"/>
<protein>
    <recommendedName>
        <fullName evidence="6">Vesicle tethering protein Uso1/P115-like head domain-containing protein</fullName>
    </recommendedName>
</protein>
<keyword evidence="2" id="KW-0333">Golgi apparatus</keyword>
<dbReference type="Pfam" id="PF18770">
    <property type="entry name" value="Arm_vescicular"/>
    <property type="match status" value="1"/>
</dbReference>
<evidence type="ECO:0000313" key="7">
    <source>
        <dbReference type="EMBL" id="CAI5449857.1"/>
    </source>
</evidence>
<dbReference type="GO" id="GO:0005783">
    <property type="term" value="C:endoplasmic reticulum"/>
    <property type="evidence" value="ECO:0007669"/>
    <property type="project" value="TreeGrafter"/>
</dbReference>